<protein>
    <submittedName>
        <fullName evidence="2">Uncharacterized protein</fullName>
    </submittedName>
</protein>
<keyword evidence="3" id="KW-1185">Reference proteome</keyword>
<sequence length="101" mass="12156">MVIHVKFEESDMFIADLWDNRSSYQEDFGFLEKRVDAIKSHSKLLCGENSEPKYIEEKEKRQRKKESSNRKEKRRKPPEKALRRPSAERQQRRAHLRTPGK</sequence>
<accession>A0A5E4CW96</accession>
<feature type="compositionally biased region" description="Basic and acidic residues" evidence="1">
    <location>
        <begin position="50"/>
        <end position="70"/>
    </location>
</feature>
<organism evidence="2 3">
    <name type="scientific">Marmota monax</name>
    <name type="common">Woodchuck</name>
    <dbReference type="NCBI Taxonomy" id="9995"/>
    <lineage>
        <taxon>Eukaryota</taxon>
        <taxon>Metazoa</taxon>
        <taxon>Chordata</taxon>
        <taxon>Craniata</taxon>
        <taxon>Vertebrata</taxon>
        <taxon>Euteleostomi</taxon>
        <taxon>Mammalia</taxon>
        <taxon>Eutheria</taxon>
        <taxon>Euarchontoglires</taxon>
        <taxon>Glires</taxon>
        <taxon>Rodentia</taxon>
        <taxon>Sciuromorpha</taxon>
        <taxon>Sciuridae</taxon>
        <taxon>Xerinae</taxon>
        <taxon>Marmotini</taxon>
        <taxon>Marmota</taxon>
    </lineage>
</organism>
<dbReference type="AlphaFoldDB" id="A0A5E4CW96"/>
<name>A0A5E4CW96_MARMO</name>
<dbReference type="EMBL" id="CABDUW010002260">
    <property type="protein sequence ID" value="VTJ86086.1"/>
    <property type="molecule type" value="Genomic_DNA"/>
</dbReference>
<feature type="region of interest" description="Disordered" evidence="1">
    <location>
        <begin position="49"/>
        <end position="101"/>
    </location>
</feature>
<proteinExistence type="predicted"/>
<evidence type="ECO:0000313" key="3">
    <source>
        <dbReference type="Proteomes" id="UP000335636"/>
    </source>
</evidence>
<evidence type="ECO:0000256" key="1">
    <source>
        <dbReference type="SAM" id="MobiDB-lite"/>
    </source>
</evidence>
<dbReference type="Proteomes" id="UP000335636">
    <property type="component" value="Unassembled WGS sequence"/>
</dbReference>
<reference evidence="2" key="1">
    <citation type="submission" date="2019-04" db="EMBL/GenBank/DDBJ databases">
        <authorList>
            <person name="Alioto T."/>
            <person name="Alioto T."/>
        </authorList>
    </citation>
    <scope>NUCLEOTIDE SEQUENCE [LARGE SCALE GENOMIC DNA]</scope>
</reference>
<gene>
    <name evidence="2" type="ORF">MONAX_5E037691</name>
</gene>
<feature type="compositionally biased region" description="Basic residues" evidence="1">
    <location>
        <begin position="92"/>
        <end position="101"/>
    </location>
</feature>
<comment type="caution">
    <text evidence="2">The sequence shown here is derived from an EMBL/GenBank/DDBJ whole genome shotgun (WGS) entry which is preliminary data.</text>
</comment>
<feature type="non-terminal residue" evidence="2">
    <location>
        <position position="101"/>
    </location>
</feature>
<feature type="compositionally biased region" description="Basic and acidic residues" evidence="1">
    <location>
        <begin position="78"/>
        <end position="91"/>
    </location>
</feature>
<evidence type="ECO:0000313" key="2">
    <source>
        <dbReference type="EMBL" id="VTJ86086.1"/>
    </source>
</evidence>